<keyword evidence="1" id="KW-1133">Transmembrane helix</keyword>
<dbReference type="AlphaFoldDB" id="A0A2N3L1K8"/>
<sequence>MFNLIFLALGLGFLGFIEPCTIGAHMLFLNSQCDRSLRMRVGALAAFMLARLLVMGGFGGVIVMLGQRMIGLQTGAWLIFGALYMVIGIVFLFGAGGRFRRRIRIAPVGWRITKNPWVQGVAFGLNIPACAAPILFGLMGAATATGSAAKGFIVMAVFALSLSLPLVPFSVVPRLTSLLVGLADWMRPRRWLTGFVFVALGLWSIWFGLFVNLADWAEEADKRSYCSQAVQLTCEFSWCDPLPDSTNVSSKGIKGSYVIVNKTESHTVRRICQPDLSIVQSTTQR</sequence>
<proteinExistence type="predicted"/>
<feature type="transmembrane region" description="Helical" evidence="1">
    <location>
        <begin position="117"/>
        <end position="139"/>
    </location>
</feature>
<keyword evidence="3" id="KW-1185">Reference proteome</keyword>
<name>A0A2N3L1K8_9PROT</name>
<evidence type="ECO:0000313" key="2">
    <source>
        <dbReference type="EMBL" id="PKR56616.1"/>
    </source>
</evidence>
<evidence type="ECO:0000256" key="1">
    <source>
        <dbReference type="SAM" id="Phobius"/>
    </source>
</evidence>
<accession>A0A2N3L1K8</accession>
<feature type="transmembrane region" description="Helical" evidence="1">
    <location>
        <begin position="43"/>
        <end position="65"/>
    </location>
</feature>
<dbReference type="EMBL" id="NXGX01000011">
    <property type="protein sequence ID" value="PKR56616.1"/>
    <property type="molecule type" value="Genomic_DNA"/>
</dbReference>
<keyword evidence="1" id="KW-0812">Transmembrane</keyword>
<feature type="transmembrane region" description="Helical" evidence="1">
    <location>
        <begin position="77"/>
        <end position="97"/>
    </location>
</feature>
<dbReference type="Proteomes" id="UP000233332">
    <property type="component" value="Unassembled WGS sequence"/>
</dbReference>
<comment type="caution">
    <text evidence="2">The sequence shown here is derived from an EMBL/GenBank/DDBJ whole genome shotgun (WGS) entry which is preliminary data.</text>
</comment>
<protein>
    <submittedName>
        <fullName evidence="2">Uncharacterized protein</fullName>
    </submittedName>
</protein>
<organism evidence="2 3">
    <name type="scientific">Thalassospira lohafexi</name>
    <dbReference type="NCBI Taxonomy" id="744227"/>
    <lineage>
        <taxon>Bacteria</taxon>
        <taxon>Pseudomonadati</taxon>
        <taxon>Pseudomonadota</taxon>
        <taxon>Alphaproteobacteria</taxon>
        <taxon>Rhodospirillales</taxon>
        <taxon>Thalassospiraceae</taxon>
        <taxon>Thalassospira</taxon>
    </lineage>
</organism>
<gene>
    <name evidence="2" type="ORF">COO92_20250</name>
</gene>
<feature type="transmembrane region" description="Helical" evidence="1">
    <location>
        <begin position="191"/>
        <end position="214"/>
    </location>
</feature>
<feature type="transmembrane region" description="Helical" evidence="1">
    <location>
        <begin position="151"/>
        <end position="171"/>
    </location>
</feature>
<keyword evidence="1" id="KW-0472">Membrane</keyword>
<evidence type="ECO:0000313" key="3">
    <source>
        <dbReference type="Proteomes" id="UP000233332"/>
    </source>
</evidence>
<reference evidence="2 3" key="1">
    <citation type="submission" date="2017-09" db="EMBL/GenBank/DDBJ databases">
        <title>Biodiversity and function of Thalassospira species in the particle-attached aromatic-hydrocarbon-degrading consortia from the surface seawater of the China South Sea.</title>
        <authorList>
            <person name="Dong C."/>
            <person name="Lai Q."/>
            <person name="Shao Z."/>
        </authorList>
    </citation>
    <scope>NUCLEOTIDE SEQUENCE [LARGE SCALE GENOMIC DNA]</scope>
    <source>
        <strain evidence="2 3">139Z-12</strain>
    </source>
</reference>